<organism evidence="1 2">
    <name type="scientific">Nocardia testacea</name>
    <dbReference type="NCBI Taxonomy" id="248551"/>
    <lineage>
        <taxon>Bacteria</taxon>
        <taxon>Bacillati</taxon>
        <taxon>Actinomycetota</taxon>
        <taxon>Actinomycetes</taxon>
        <taxon>Mycobacteriales</taxon>
        <taxon>Nocardiaceae</taxon>
        <taxon>Nocardia</taxon>
    </lineage>
</organism>
<dbReference type="RefSeq" id="WP_397067306.1">
    <property type="nucleotide sequence ID" value="NZ_JBIRYL010000030.1"/>
</dbReference>
<proteinExistence type="predicted"/>
<keyword evidence="2" id="KW-1185">Reference proteome</keyword>
<comment type="caution">
    <text evidence="1">The sequence shown here is derived from an EMBL/GenBank/DDBJ whole genome shotgun (WGS) entry which is preliminary data.</text>
</comment>
<reference evidence="1 2" key="1">
    <citation type="submission" date="2024-10" db="EMBL/GenBank/DDBJ databases">
        <title>The Natural Products Discovery Center: Release of the First 8490 Sequenced Strains for Exploring Actinobacteria Biosynthetic Diversity.</title>
        <authorList>
            <person name="Kalkreuter E."/>
            <person name="Kautsar S.A."/>
            <person name="Yang D."/>
            <person name="Bader C.D."/>
            <person name="Teijaro C.N."/>
            <person name="Fluegel L."/>
            <person name="Davis C.M."/>
            <person name="Simpson J.R."/>
            <person name="Lauterbach L."/>
            <person name="Steele A.D."/>
            <person name="Gui C."/>
            <person name="Meng S."/>
            <person name="Li G."/>
            <person name="Viehrig K."/>
            <person name="Ye F."/>
            <person name="Su P."/>
            <person name="Kiefer A.F."/>
            <person name="Nichols A."/>
            <person name="Cepeda A.J."/>
            <person name="Yan W."/>
            <person name="Fan B."/>
            <person name="Jiang Y."/>
            <person name="Adhikari A."/>
            <person name="Zheng C.-J."/>
            <person name="Schuster L."/>
            <person name="Cowan T.M."/>
            <person name="Smanski M.J."/>
            <person name="Chevrette M.G."/>
            <person name="De Carvalho L.P.S."/>
            <person name="Shen B."/>
        </authorList>
    </citation>
    <scope>NUCLEOTIDE SEQUENCE [LARGE SCALE GENOMIC DNA]</scope>
    <source>
        <strain evidence="1 2">NPDC019377</strain>
    </source>
</reference>
<sequence>MQIEVDEWVDVDTPTLPFERHWLPKRPLASRTKNSPYYRMSRERALTLPYIESNPLAMRSLVITDHDGGRADEIAGLCGLPVPSYIALNPATKSGHIVYALAHPVCLTDAARRRPVTMLSKIEAGLNDVLSGDVAYGARTTKNPRHIDHMTLWGPDYAVYELADLAKPLADLGALPKWTGTRERRQKLTASTTGRNVDLFDLTRKWSYRRRGDHQVLSVWEQLVHDHAWDRNIDTIGPAFSRGPLDDTEVSQIARSIARWTWRNIKRSFSEEQARRGSLGGKVITDAKREANRQRATKYDMDAIVAAALEV</sequence>
<dbReference type="InterPro" id="IPR004322">
    <property type="entry name" value="Plasmid_replicase_bac"/>
</dbReference>
<protein>
    <submittedName>
        <fullName evidence="1">Replication initiation protein</fullName>
    </submittedName>
</protein>
<dbReference type="Proteomes" id="UP001611494">
    <property type="component" value="Unassembled WGS sequence"/>
</dbReference>
<dbReference type="EMBL" id="JBIRYL010000030">
    <property type="protein sequence ID" value="MFI2234513.1"/>
    <property type="molecule type" value="Genomic_DNA"/>
</dbReference>
<dbReference type="Gene3D" id="1.10.340.50">
    <property type="match status" value="1"/>
</dbReference>
<gene>
    <name evidence="1" type="ORF">ACH49Z_32165</name>
</gene>
<evidence type="ECO:0000313" key="1">
    <source>
        <dbReference type="EMBL" id="MFI2234513.1"/>
    </source>
</evidence>
<name>A0ABW7W9N7_9NOCA</name>
<evidence type="ECO:0000313" key="2">
    <source>
        <dbReference type="Proteomes" id="UP001611494"/>
    </source>
</evidence>
<dbReference type="Pfam" id="PF03090">
    <property type="entry name" value="Replicase"/>
    <property type="match status" value="1"/>
</dbReference>
<accession>A0ABW7W9N7</accession>